<reference evidence="1" key="1">
    <citation type="submission" date="2020-11" db="EMBL/GenBank/DDBJ databases">
        <authorList>
            <consortium name="DOE Joint Genome Institute"/>
            <person name="Ahrendt S."/>
            <person name="Riley R."/>
            <person name="Andreopoulos W."/>
            <person name="Labutti K."/>
            <person name="Pangilinan J."/>
            <person name="Ruiz-Duenas F.J."/>
            <person name="Barrasa J.M."/>
            <person name="Sanchez-Garcia M."/>
            <person name="Camarero S."/>
            <person name="Miyauchi S."/>
            <person name="Serrano A."/>
            <person name="Linde D."/>
            <person name="Babiker R."/>
            <person name="Drula E."/>
            <person name="Ayuso-Fernandez I."/>
            <person name="Pacheco R."/>
            <person name="Padilla G."/>
            <person name="Ferreira P."/>
            <person name="Barriuso J."/>
            <person name="Kellner H."/>
            <person name="Castanera R."/>
            <person name="Alfaro M."/>
            <person name="Ramirez L."/>
            <person name="Pisabarro A.G."/>
            <person name="Kuo A."/>
            <person name="Tritt A."/>
            <person name="Lipzen A."/>
            <person name="He G."/>
            <person name="Yan M."/>
            <person name="Ng V."/>
            <person name="Cullen D."/>
            <person name="Martin F."/>
            <person name="Rosso M.-N."/>
            <person name="Henrissat B."/>
            <person name="Hibbett D."/>
            <person name="Martinez A.T."/>
            <person name="Grigoriev I.V."/>
        </authorList>
    </citation>
    <scope>NUCLEOTIDE SEQUENCE</scope>
    <source>
        <strain evidence="1">ATCC 90797</strain>
    </source>
</reference>
<accession>A0A9P5ZGJ2</accession>
<proteinExistence type="predicted"/>
<comment type="caution">
    <text evidence="1">The sequence shown here is derived from an EMBL/GenBank/DDBJ whole genome shotgun (WGS) entry which is preliminary data.</text>
</comment>
<organism evidence="1 2">
    <name type="scientific">Pleurotus eryngii</name>
    <name type="common">Boletus of the steppes</name>
    <dbReference type="NCBI Taxonomy" id="5323"/>
    <lineage>
        <taxon>Eukaryota</taxon>
        <taxon>Fungi</taxon>
        <taxon>Dikarya</taxon>
        <taxon>Basidiomycota</taxon>
        <taxon>Agaricomycotina</taxon>
        <taxon>Agaricomycetes</taxon>
        <taxon>Agaricomycetidae</taxon>
        <taxon>Agaricales</taxon>
        <taxon>Pleurotineae</taxon>
        <taxon>Pleurotaceae</taxon>
        <taxon>Pleurotus</taxon>
    </lineage>
</organism>
<dbReference type="Proteomes" id="UP000807025">
    <property type="component" value="Unassembled WGS sequence"/>
</dbReference>
<protein>
    <submittedName>
        <fullName evidence="1">Uncharacterized protein</fullName>
    </submittedName>
</protein>
<dbReference type="EMBL" id="MU154789">
    <property type="protein sequence ID" value="KAF9487324.1"/>
    <property type="molecule type" value="Genomic_DNA"/>
</dbReference>
<sequence length="100" mass="11206">MASPSRQGHGHVDHLVWLDIHPGQIDCYFNIRETLVAAVVASRRIWGQAFFLENLGKGARRTDPLVVAPEIGVNECVVSLLRSMINDDLTTTLHCERWSP</sequence>
<evidence type="ECO:0000313" key="1">
    <source>
        <dbReference type="EMBL" id="KAF9487324.1"/>
    </source>
</evidence>
<keyword evidence="2" id="KW-1185">Reference proteome</keyword>
<evidence type="ECO:0000313" key="2">
    <source>
        <dbReference type="Proteomes" id="UP000807025"/>
    </source>
</evidence>
<dbReference type="AlphaFoldDB" id="A0A9P5ZGJ2"/>
<name>A0A9P5ZGJ2_PLEER</name>
<gene>
    <name evidence="1" type="ORF">BDN71DRAFT_1458632</name>
</gene>